<evidence type="ECO:0000313" key="2">
    <source>
        <dbReference type="EMBL" id="KAG9334500.1"/>
    </source>
</evidence>
<sequence length="160" mass="17625">MVAGHKTDAGVRERLRMKAESRRAEGQAGHLSSEALGWLPSDTNRAYEKLQYTSTKVVMMLVSRPTMVMRFGAIQVGMRPTSHSQYGCMIGSSKDRPALLYRCSSNRFSWCRERGGACSWISLLRMQAPPPPQLSAPEVGLQGVSTAGSATRLPRDLVVR</sequence>
<evidence type="ECO:0000256" key="1">
    <source>
        <dbReference type="SAM" id="MobiDB-lite"/>
    </source>
</evidence>
<organism evidence="2 3">
    <name type="scientific">Albula glossodonta</name>
    <name type="common">roundjaw bonefish</name>
    <dbReference type="NCBI Taxonomy" id="121402"/>
    <lineage>
        <taxon>Eukaryota</taxon>
        <taxon>Metazoa</taxon>
        <taxon>Chordata</taxon>
        <taxon>Craniata</taxon>
        <taxon>Vertebrata</taxon>
        <taxon>Euteleostomi</taxon>
        <taxon>Actinopterygii</taxon>
        <taxon>Neopterygii</taxon>
        <taxon>Teleostei</taxon>
        <taxon>Albuliformes</taxon>
        <taxon>Albulidae</taxon>
        <taxon>Albula</taxon>
    </lineage>
</organism>
<protein>
    <submittedName>
        <fullName evidence="2">Uncharacterized protein</fullName>
    </submittedName>
</protein>
<reference evidence="2" key="1">
    <citation type="thesis" date="2021" institute="BYU ScholarsArchive" country="Provo, UT, USA">
        <title>Applications of and Algorithms for Genome Assembly and Genomic Analyses with an Emphasis on Marine Teleosts.</title>
        <authorList>
            <person name="Pickett B.D."/>
        </authorList>
    </citation>
    <scope>NUCLEOTIDE SEQUENCE</scope>
    <source>
        <strain evidence="2">HI-2016</strain>
    </source>
</reference>
<dbReference type="EMBL" id="JAFBMS010000147">
    <property type="protein sequence ID" value="KAG9334500.1"/>
    <property type="molecule type" value="Genomic_DNA"/>
</dbReference>
<keyword evidence="3" id="KW-1185">Reference proteome</keyword>
<accession>A0A8T2N520</accession>
<dbReference type="AlphaFoldDB" id="A0A8T2N520"/>
<proteinExistence type="predicted"/>
<comment type="caution">
    <text evidence="2">The sequence shown here is derived from an EMBL/GenBank/DDBJ whole genome shotgun (WGS) entry which is preliminary data.</text>
</comment>
<feature type="compositionally biased region" description="Basic and acidic residues" evidence="1">
    <location>
        <begin position="1"/>
        <end position="25"/>
    </location>
</feature>
<name>A0A8T2N520_9TELE</name>
<gene>
    <name evidence="2" type="ORF">JZ751_007583</name>
</gene>
<feature type="region of interest" description="Disordered" evidence="1">
    <location>
        <begin position="1"/>
        <end position="28"/>
    </location>
</feature>
<dbReference type="Proteomes" id="UP000824540">
    <property type="component" value="Unassembled WGS sequence"/>
</dbReference>
<evidence type="ECO:0000313" key="3">
    <source>
        <dbReference type="Proteomes" id="UP000824540"/>
    </source>
</evidence>